<dbReference type="RefSeq" id="WP_283076019.1">
    <property type="nucleotide sequence ID" value="NZ_CP121671.1"/>
</dbReference>
<dbReference type="InterPro" id="IPR055348">
    <property type="entry name" value="DctQ"/>
</dbReference>
<dbReference type="InterPro" id="IPR007387">
    <property type="entry name" value="TRAP_DctQ"/>
</dbReference>
<dbReference type="PANTHER" id="PTHR35011">
    <property type="entry name" value="2,3-DIKETO-L-GULONATE TRAP TRANSPORTER SMALL PERMEASE PROTEIN YIAM"/>
    <property type="match status" value="1"/>
</dbReference>
<keyword evidence="12" id="KW-1185">Reference proteome</keyword>
<sequence length="168" mass="19116">MNNFKRWLDLVLLTVASILILFLVVGAIWQVFTRFVLQDPSIITQEVLRFSLIWIAFIGATYAFGQDEHLALTFMRDKIKGQSHKVLRWLIDLLVIAFALFVLVIGGFKISNATMAELSPILSIPMGMIYGILPICGVIIIFYQVVNMTKRKEVEDSNPLEGGEHEWM</sequence>
<evidence type="ECO:0000256" key="9">
    <source>
        <dbReference type="SAM" id="Phobius"/>
    </source>
</evidence>
<reference evidence="11 12" key="1">
    <citation type="submission" date="2023-04" db="EMBL/GenBank/DDBJ databases">
        <title>Genome sequence of Halobacillus naozhouensis KACC 21980.</title>
        <authorList>
            <person name="Kim S."/>
            <person name="Heo J."/>
            <person name="Kwon S.-W."/>
        </authorList>
    </citation>
    <scope>NUCLEOTIDE SEQUENCE [LARGE SCALE GENOMIC DNA]</scope>
    <source>
        <strain evidence="11 12">KCTC 13234</strain>
    </source>
</reference>
<gene>
    <name evidence="11" type="ORF">P9989_16815</name>
</gene>
<keyword evidence="5 9" id="KW-0812">Transmembrane</keyword>
<accession>A0ABY8IZS5</accession>
<evidence type="ECO:0000256" key="5">
    <source>
        <dbReference type="ARBA" id="ARBA00022692"/>
    </source>
</evidence>
<keyword evidence="7 9" id="KW-0472">Membrane</keyword>
<evidence type="ECO:0000259" key="10">
    <source>
        <dbReference type="Pfam" id="PF04290"/>
    </source>
</evidence>
<evidence type="ECO:0000256" key="2">
    <source>
        <dbReference type="ARBA" id="ARBA00022448"/>
    </source>
</evidence>
<dbReference type="Proteomes" id="UP001221597">
    <property type="component" value="Chromosome"/>
</dbReference>
<evidence type="ECO:0000313" key="12">
    <source>
        <dbReference type="Proteomes" id="UP001221597"/>
    </source>
</evidence>
<feature type="transmembrane region" description="Helical" evidence="9">
    <location>
        <begin position="128"/>
        <end position="146"/>
    </location>
</feature>
<keyword evidence="2" id="KW-0813">Transport</keyword>
<comment type="similarity">
    <text evidence="8">Belongs to the TRAP transporter small permease family.</text>
</comment>
<evidence type="ECO:0000256" key="1">
    <source>
        <dbReference type="ARBA" id="ARBA00004429"/>
    </source>
</evidence>
<evidence type="ECO:0000256" key="8">
    <source>
        <dbReference type="ARBA" id="ARBA00038436"/>
    </source>
</evidence>
<keyword evidence="6 9" id="KW-1133">Transmembrane helix</keyword>
<keyword evidence="3" id="KW-1003">Cell membrane</keyword>
<dbReference type="Pfam" id="PF04290">
    <property type="entry name" value="DctQ"/>
    <property type="match status" value="1"/>
</dbReference>
<name>A0ABY8IZS5_9BACI</name>
<feature type="transmembrane region" description="Helical" evidence="9">
    <location>
        <begin position="7"/>
        <end position="32"/>
    </location>
</feature>
<evidence type="ECO:0000256" key="3">
    <source>
        <dbReference type="ARBA" id="ARBA00022475"/>
    </source>
</evidence>
<dbReference type="EMBL" id="CP121671">
    <property type="protein sequence ID" value="WFT74015.1"/>
    <property type="molecule type" value="Genomic_DNA"/>
</dbReference>
<evidence type="ECO:0000256" key="7">
    <source>
        <dbReference type="ARBA" id="ARBA00023136"/>
    </source>
</evidence>
<evidence type="ECO:0000256" key="6">
    <source>
        <dbReference type="ARBA" id="ARBA00022989"/>
    </source>
</evidence>
<protein>
    <submittedName>
        <fullName evidence="11">TRAP transporter small permease</fullName>
    </submittedName>
</protein>
<feature type="domain" description="Tripartite ATP-independent periplasmic transporters DctQ component" evidence="10">
    <location>
        <begin position="24"/>
        <end position="148"/>
    </location>
</feature>
<feature type="transmembrane region" description="Helical" evidence="9">
    <location>
        <begin position="47"/>
        <end position="65"/>
    </location>
</feature>
<evidence type="ECO:0000256" key="4">
    <source>
        <dbReference type="ARBA" id="ARBA00022519"/>
    </source>
</evidence>
<feature type="transmembrane region" description="Helical" evidence="9">
    <location>
        <begin position="86"/>
        <end position="108"/>
    </location>
</feature>
<comment type="subcellular location">
    <subcellularLocation>
        <location evidence="1">Cell inner membrane</location>
        <topology evidence="1">Multi-pass membrane protein</topology>
    </subcellularLocation>
</comment>
<evidence type="ECO:0000313" key="11">
    <source>
        <dbReference type="EMBL" id="WFT74015.1"/>
    </source>
</evidence>
<organism evidence="11 12">
    <name type="scientific">Halobacillus naozhouensis</name>
    <dbReference type="NCBI Taxonomy" id="554880"/>
    <lineage>
        <taxon>Bacteria</taxon>
        <taxon>Bacillati</taxon>
        <taxon>Bacillota</taxon>
        <taxon>Bacilli</taxon>
        <taxon>Bacillales</taxon>
        <taxon>Bacillaceae</taxon>
        <taxon>Halobacillus</taxon>
    </lineage>
</organism>
<dbReference type="PANTHER" id="PTHR35011:SF2">
    <property type="entry name" value="2,3-DIKETO-L-GULONATE TRAP TRANSPORTER SMALL PERMEASE PROTEIN YIAM"/>
    <property type="match status" value="1"/>
</dbReference>
<keyword evidence="4" id="KW-0997">Cell inner membrane</keyword>
<proteinExistence type="inferred from homology"/>